<gene>
    <name evidence="2" type="ORF">ML462_00135</name>
</gene>
<dbReference type="PANTHER" id="PTHR43861">
    <property type="entry name" value="TRANS-ACONITATE 2-METHYLTRANSFERASE-RELATED"/>
    <property type="match status" value="1"/>
</dbReference>
<dbReference type="AlphaFoldDB" id="A0A9X1V075"/>
<dbReference type="RefSeq" id="WP_240711706.1">
    <property type="nucleotide sequence ID" value="NZ_JAKVTV010000001.1"/>
</dbReference>
<dbReference type="GO" id="GO:0008168">
    <property type="term" value="F:methyltransferase activity"/>
    <property type="evidence" value="ECO:0007669"/>
    <property type="project" value="UniProtKB-KW"/>
</dbReference>
<keyword evidence="2" id="KW-0489">Methyltransferase</keyword>
<keyword evidence="3" id="KW-1185">Reference proteome</keyword>
<dbReference type="Gene3D" id="3.40.50.150">
    <property type="entry name" value="Vaccinia Virus protein VP39"/>
    <property type="match status" value="1"/>
</dbReference>
<sequence>MKAGNEMIKRQKAFYENKEKNLVTRFWYFIRNRTLNSFRKELGLEEEIHQLHLKWLGELKEKKVLDLGCYEGNSLSFHLAENSKEYVGIDLSERAIDHLSKRLNKFPHARVYAVDFLSEDFKEKDFDLIYAYGVLHHFKDTDDLIIKLKEKMKPNGQIISYDPLSTSLPVKTVRKLYRPFQSDKDWEWPFSKKVYYKYAENFEILERKAVLGKTKWLFLINGLPISAEKKSAISKKWHQEDISFSKDSDRHMFQCMQLTMLMQFKTN</sequence>
<accession>A0A9X1V075</accession>
<dbReference type="Proteomes" id="UP001139226">
    <property type="component" value="Unassembled WGS sequence"/>
</dbReference>
<reference evidence="2" key="1">
    <citation type="submission" date="2022-03" db="EMBL/GenBank/DDBJ databases">
        <title>Gramella crocea sp. nov., isolated from activated sludge of a seafood processing plant.</title>
        <authorList>
            <person name="Zhang X."/>
        </authorList>
    </citation>
    <scope>NUCLEOTIDE SEQUENCE</scope>
    <source>
        <strain evidence="2">YJ019</strain>
    </source>
</reference>
<comment type="caution">
    <text evidence="2">The sequence shown here is derived from an EMBL/GenBank/DDBJ whole genome shotgun (WGS) entry which is preliminary data.</text>
</comment>
<organism evidence="2 3">
    <name type="scientific">Christiangramia lutea</name>
    <dbReference type="NCBI Taxonomy" id="1607951"/>
    <lineage>
        <taxon>Bacteria</taxon>
        <taxon>Pseudomonadati</taxon>
        <taxon>Bacteroidota</taxon>
        <taxon>Flavobacteriia</taxon>
        <taxon>Flavobacteriales</taxon>
        <taxon>Flavobacteriaceae</taxon>
        <taxon>Christiangramia</taxon>
    </lineage>
</organism>
<proteinExistence type="predicted"/>
<protein>
    <submittedName>
        <fullName evidence="2">Class I SAM-dependent methyltransferase</fullName>
    </submittedName>
</protein>
<evidence type="ECO:0000259" key="1">
    <source>
        <dbReference type="Pfam" id="PF08242"/>
    </source>
</evidence>
<dbReference type="GO" id="GO:0032259">
    <property type="term" value="P:methylation"/>
    <property type="evidence" value="ECO:0007669"/>
    <property type="project" value="UniProtKB-KW"/>
</dbReference>
<dbReference type="CDD" id="cd02440">
    <property type="entry name" value="AdoMet_MTases"/>
    <property type="match status" value="1"/>
</dbReference>
<dbReference type="InterPro" id="IPR013217">
    <property type="entry name" value="Methyltransf_12"/>
</dbReference>
<evidence type="ECO:0000313" key="2">
    <source>
        <dbReference type="EMBL" id="MCH4821566.1"/>
    </source>
</evidence>
<evidence type="ECO:0000313" key="3">
    <source>
        <dbReference type="Proteomes" id="UP001139226"/>
    </source>
</evidence>
<keyword evidence="2" id="KW-0808">Transferase</keyword>
<feature type="domain" description="Methyltransferase type 12" evidence="1">
    <location>
        <begin position="65"/>
        <end position="157"/>
    </location>
</feature>
<dbReference type="SUPFAM" id="SSF53335">
    <property type="entry name" value="S-adenosyl-L-methionine-dependent methyltransferases"/>
    <property type="match status" value="1"/>
</dbReference>
<dbReference type="InterPro" id="IPR029063">
    <property type="entry name" value="SAM-dependent_MTases_sf"/>
</dbReference>
<dbReference type="EMBL" id="JAKVTV010000001">
    <property type="protein sequence ID" value="MCH4821566.1"/>
    <property type="molecule type" value="Genomic_DNA"/>
</dbReference>
<name>A0A9X1V075_9FLAO</name>
<dbReference type="Pfam" id="PF08242">
    <property type="entry name" value="Methyltransf_12"/>
    <property type="match status" value="1"/>
</dbReference>